<dbReference type="PROSITE" id="PS51767">
    <property type="entry name" value="PEPTIDASE_A1"/>
    <property type="match status" value="1"/>
</dbReference>
<name>A0A2Z6P8J4_TRISU</name>
<dbReference type="Proteomes" id="UP000242715">
    <property type="component" value="Unassembled WGS sequence"/>
</dbReference>
<dbReference type="SUPFAM" id="SSF50630">
    <property type="entry name" value="Acid proteases"/>
    <property type="match status" value="1"/>
</dbReference>
<evidence type="ECO:0000256" key="1">
    <source>
        <dbReference type="ARBA" id="ARBA00007447"/>
    </source>
</evidence>
<keyword evidence="5" id="KW-0325">Glycoprotein</keyword>
<keyword evidence="2" id="KW-0645">Protease</keyword>
<dbReference type="InterPro" id="IPR033121">
    <property type="entry name" value="PEPTIDASE_A1"/>
</dbReference>
<dbReference type="Pfam" id="PF14541">
    <property type="entry name" value="TAXi_C"/>
    <property type="match status" value="1"/>
</dbReference>
<dbReference type="Gene3D" id="2.40.70.10">
    <property type="entry name" value="Acid Proteases"/>
    <property type="match status" value="3"/>
</dbReference>
<organism evidence="8 9">
    <name type="scientific">Trifolium subterraneum</name>
    <name type="common">Subterranean clover</name>
    <dbReference type="NCBI Taxonomy" id="3900"/>
    <lineage>
        <taxon>Eukaryota</taxon>
        <taxon>Viridiplantae</taxon>
        <taxon>Streptophyta</taxon>
        <taxon>Embryophyta</taxon>
        <taxon>Tracheophyta</taxon>
        <taxon>Spermatophyta</taxon>
        <taxon>Magnoliopsida</taxon>
        <taxon>eudicotyledons</taxon>
        <taxon>Gunneridae</taxon>
        <taxon>Pentapetalae</taxon>
        <taxon>rosids</taxon>
        <taxon>fabids</taxon>
        <taxon>Fabales</taxon>
        <taxon>Fabaceae</taxon>
        <taxon>Papilionoideae</taxon>
        <taxon>50 kb inversion clade</taxon>
        <taxon>NPAAA clade</taxon>
        <taxon>Hologalegina</taxon>
        <taxon>IRL clade</taxon>
        <taxon>Trifolieae</taxon>
        <taxon>Trifolium</taxon>
    </lineage>
</organism>
<dbReference type="InterPro" id="IPR032799">
    <property type="entry name" value="TAXi_C"/>
</dbReference>
<comment type="similarity">
    <text evidence="1">Belongs to the peptidase A1 family.</text>
</comment>
<feature type="domain" description="Peptidase A1" evidence="7">
    <location>
        <begin position="43"/>
        <end position="329"/>
    </location>
</feature>
<evidence type="ECO:0000256" key="5">
    <source>
        <dbReference type="ARBA" id="ARBA00023180"/>
    </source>
</evidence>
<dbReference type="AlphaFoldDB" id="A0A2Z6P8J4"/>
<dbReference type="InterPro" id="IPR032861">
    <property type="entry name" value="TAXi_N"/>
</dbReference>
<evidence type="ECO:0000256" key="2">
    <source>
        <dbReference type="ARBA" id="ARBA00022670"/>
    </source>
</evidence>
<feature type="chain" id="PRO_5016432316" description="Peptidase A1 domain-containing protein" evidence="6">
    <location>
        <begin position="20"/>
        <end position="329"/>
    </location>
</feature>
<dbReference type="EMBL" id="DF974055">
    <property type="protein sequence ID" value="GAU44575.1"/>
    <property type="molecule type" value="Genomic_DNA"/>
</dbReference>
<evidence type="ECO:0000256" key="4">
    <source>
        <dbReference type="ARBA" id="ARBA00022801"/>
    </source>
</evidence>
<dbReference type="OrthoDB" id="2747330at2759"/>
<dbReference type="PANTHER" id="PTHR47967">
    <property type="entry name" value="OS07G0603500 PROTEIN-RELATED"/>
    <property type="match status" value="1"/>
</dbReference>
<reference evidence="9" key="1">
    <citation type="journal article" date="2017" name="Front. Plant Sci.">
        <title>Climate Clever Clovers: New Paradigm to Reduce the Environmental Footprint of Ruminants by Breeding Low Methanogenic Forages Utilizing Haplotype Variation.</title>
        <authorList>
            <person name="Kaur P."/>
            <person name="Appels R."/>
            <person name="Bayer P.E."/>
            <person name="Keeble-Gagnere G."/>
            <person name="Wang J."/>
            <person name="Hirakawa H."/>
            <person name="Shirasawa K."/>
            <person name="Vercoe P."/>
            <person name="Stefanova K."/>
            <person name="Durmic Z."/>
            <person name="Nichols P."/>
            <person name="Revell C."/>
            <person name="Isobe S.N."/>
            <person name="Edwards D."/>
            <person name="Erskine W."/>
        </authorList>
    </citation>
    <scope>NUCLEOTIDE SEQUENCE [LARGE SCALE GENOMIC DNA]</scope>
    <source>
        <strain evidence="9">cv. Daliak</strain>
    </source>
</reference>
<dbReference type="GO" id="GO:0004190">
    <property type="term" value="F:aspartic-type endopeptidase activity"/>
    <property type="evidence" value="ECO:0007669"/>
    <property type="project" value="UniProtKB-KW"/>
</dbReference>
<evidence type="ECO:0000256" key="3">
    <source>
        <dbReference type="ARBA" id="ARBA00022750"/>
    </source>
</evidence>
<gene>
    <name evidence="8" type="ORF">TSUD_139480</name>
</gene>
<sequence>MAYPYILFILSLLLTFSSSTPNPNTITLPLSPLFPKSQSSNLFHSLKTLASSSLSRAHHLKTQNSNHKSSSITNTQIFSKSYGGYSINLNFGTPSQTLSFVLDTGATTGFLLLENLNFPGKTVPDFLVGCSILSTQVPAGIVGFGRDNDSLPSQIGLKRFSYCLLSHQFDDSPENSYLVLQVTSTGDTKTKGLSYTPFRKNLSTNNTSFLQYYYVNLRSVVIGGKHVKIPLTVSEPGIDGNGGTIVDSGSTFTFMEKEIFDLVVEEFEKQLANFTRAKEIEGSSGLSLCFNFTGVKTVPFPEVVFQFKGGWSFRCMVVIMRRGAMFVMI</sequence>
<keyword evidence="4" id="KW-0378">Hydrolase</keyword>
<dbReference type="InterPro" id="IPR051708">
    <property type="entry name" value="Plant_Aspart_Prot_A1"/>
</dbReference>
<protein>
    <recommendedName>
        <fullName evidence="7">Peptidase A1 domain-containing protein</fullName>
    </recommendedName>
</protein>
<evidence type="ECO:0000259" key="7">
    <source>
        <dbReference type="PROSITE" id="PS51767"/>
    </source>
</evidence>
<proteinExistence type="inferred from homology"/>
<keyword evidence="3" id="KW-0064">Aspartyl protease</keyword>
<evidence type="ECO:0000313" key="9">
    <source>
        <dbReference type="Proteomes" id="UP000242715"/>
    </source>
</evidence>
<dbReference type="GO" id="GO:0005576">
    <property type="term" value="C:extracellular region"/>
    <property type="evidence" value="ECO:0007669"/>
    <property type="project" value="TreeGrafter"/>
</dbReference>
<dbReference type="InterPro" id="IPR034161">
    <property type="entry name" value="Pepsin-like_plant"/>
</dbReference>
<keyword evidence="6" id="KW-0732">Signal</keyword>
<dbReference type="InterPro" id="IPR021109">
    <property type="entry name" value="Peptidase_aspartic_dom_sf"/>
</dbReference>
<keyword evidence="9" id="KW-1185">Reference proteome</keyword>
<feature type="signal peptide" evidence="6">
    <location>
        <begin position="1"/>
        <end position="19"/>
    </location>
</feature>
<dbReference type="GO" id="GO:0006508">
    <property type="term" value="P:proteolysis"/>
    <property type="evidence" value="ECO:0007669"/>
    <property type="project" value="UniProtKB-KW"/>
</dbReference>
<accession>A0A2Z6P8J4</accession>
<evidence type="ECO:0000256" key="6">
    <source>
        <dbReference type="SAM" id="SignalP"/>
    </source>
</evidence>
<dbReference type="Pfam" id="PF14543">
    <property type="entry name" value="TAXi_N"/>
    <property type="match status" value="1"/>
</dbReference>
<dbReference type="CDD" id="cd05476">
    <property type="entry name" value="pepsin_A_like_plant"/>
    <property type="match status" value="1"/>
</dbReference>
<evidence type="ECO:0000313" key="8">
    <source>
        <dbReference type="EMBL" id="GAU44575.1"/>
    </source>
</evidence>
<dbReference type="PANTHER" id="PTHR47967:SF36">
    <property type="entry name" value="PEPTIDASE A1 DOMAIN-CONTAINING PROTEIN"/>
    <property type="match status" value="1"/>
</dbReference>